<keyword evidence="2" id="KW-0812">Transmembrane</keyword>
<comment type="caution">
    <text evidence="4">The sequence shown here is derived from an EMBL/GenBank/DDBJ whole genome shotgun (WGS) entry which is preliminary data.</text>
</comment>
<protein>
    <submittedName>
        <fullName evidence="4">E3 ubiquitin-protein ligase AMFR (Autocrine motility factor receptor) (AMF receptor) (RING finger protein 45) (Gp78)</fullName>
    </submittedName>
</protein>
<dbReference type="InterPro" id="IPR001841">
    <property type="entry name" value="Znf_RING"/>
</dbReference>
<reference evidence="4 5" key="1">
    <citation type="submission" date="2024-02" db="EMBL/GenBank/DDBJ databases">
        <authorList>
            <person name="Chen Y."/>
            <person name="Shah S."/>
            <person name="Dougan E. K."/>
            <person name="Thang M."/>
            <person name="Chan C."/>
        </authorList>
    </citation>
    <scope>NUCLEOTIDE SEQUENCE [LARGE SCALE GENOMIC DNA]</scope>
</reference>
<evidence type="ECO:0000313" key="5">
    <source>
        <dbReference type="Proteomes" id="UP001642464"/>
    </source>
</evidence>
<dbReference type="InterPro" id="IPR013083">
    <property type="entry name" value="Znf_RING/FYVE/PHD"/>
</dbReference>
<dbReference type="SUPFAM" id="SSF57850">
    <property type="entry name" value="RING/U-box"/>
    <property type="match status" value="1"/>
</dbReference>
<keyword evidence="5" id="KW-1185">Reference proteome</keyword>
<gene>
    <name evidence="4" type="ORF">SCF082_LOCUS23770</name>
</gene>
<feature type="transmembrane region" description="Helical" evidence="2">
    <location>
        <begin position="164"/>
        <end position="185"/>
    </location>
</feature>
<feature type="transmembrane region" description="Helical" evidence="2">
    <location>
        <begin position="105"/>
        <end position="130"/>
    </location>
</feature>
<name>A0ABP0LPC2_9DINO</name>
<organism evidence="4 5">
    <name type="scientific">Durusdinium trenchii</name>
    <dbReference type="NCBI Taxonomy" id="1381693"/>
    <lineage>
        <taxon>Eukaryota</taxon>
        <taxon>Sar</taxon>
        <taxon>Alveolata</taxon>
        <taxon>Dinophyceae</taxon>
        <taxon>Suessiales</taxon>
        <taxon>Symbiodiniaceae</taxon>
        <taxon>Durusdinium</taxon>
    </lineage>
</organism>
<feature type="transmembrane region" description="Helical" evidence="2">
    <location>
        <begin position="63"/>
        <end position="85"/>
    </location>
</feature>
<dbReference type="SMART" id="SM00184">
    <property type="entry name" value="RING"/>
    <property type="match status" value="1"/>
</dbReference>
<dbReference type="Proteomes" id="UP001642464">
    <property type="component" value="Unassembled WGS sequence"/>
</dbReference>
<keyword evidence="1" id="KW-0863">Zinc-finger</keyword>
<keyword evidence="2" id="KW-0472">Membrane</keyword>
<keyword evidence="2" id="KW-1133">Transmembrane helix</keyword>
<dbReference type="Gene3D" id="3.30.40.10">
    <property type="entry name" value="Zinc/RING finger domain, C3HC4 (zinc finger)"/>
    <property type="match status" value="1"/>
</dbReference>
<dbReference type="PROSITE" id="PS50089">
    <property type="entry name" value="ZF_RING_2"/>
    <property type="match status" value="1"/>
</dbReference>
<dbReference type="EMBL" id="CAXAMM010017391">
    <property type="protein sequence ID" value="CAK9041051.1"/>
    <property type="molecule type" value="Genomic_DNA"/>
</dbReference>
<proteinExistence type="predicted"/>
<feature type="domain" description="RING-type" evidence="3">
    <location>
        <begin position="220"/>
        <end position="260"/>
    </location>
</feature>
<keyword evidence="1" id="KW-0479">Metal-binding</keyword>
<accession>A0ABP0LPC2</accession>
<evidence type="ECO:0000256" key="1">
    <source>
        <dbReference type="PROSITE-ProRule" id="PRU00175"/>
    </source>
</evidence>
<keyword evidence="4" id="KW-0675">Receptor</keyword>
<evidence type="ECO:0000256" key="2">
    <source>
        <dbReference type="SAM" id="Phobius"/>
    </source>
</evidence>
<evidence type="ECO:0000313" key="4">
    <source>
        <dbReference type="EMBL" id="CAK9041051.1"/>
    </source>
</evidence>
<sequence>MAMGEVDNESLLGLDRSNFSRLFHDGPEISALRLLGLPHSHDFSEGPPPLELVSQMRRLRCPVILCLASLIVSLITQAWCAVDGWNVYGGGLDVPSQCKPLKYWLSAYLASTLLPLTTSLALALPLGVIAMATGILVRAMTPASCEAEASNLWQFINEVSMKGLVCVVALTIILGVTSTTIFPTLREIEDRWGVSGTAVTEVIEAIQASADVDVPANTECPICLGCDSEESWRELPCSHRFHKDCLMEWLARKTRCPLCRMDLHRAYHQAGAV</sequence>
<dbReference type="Pfam" id="PF13639">
    <property type="entry name" value="zf-RING_2"/>
    <property type="match status" value="1"/>
</dbReference>
<keyword evidence="1" id="KW-0862">Zinc</keyword>
<dbReference type="InterPro" id="IPR051826">
    <property type="entry name" value="E3_ubiquitin-ligase_domain"/>
</dbReference>
<dbReference type="PANTHER" id="PTHR22765">
    <property type="entry name" value="RING FINGER AND PROTEASE ASSOCIATED DOMAIN-CONTAINING"/>
    <property type="match status" value="1"/>
</dbReference>
<evidence type="ECO:0000259" key="3">
    <source>
        <dbReference type="PROSITE" id="PS50089"/>
    </source>
</evidence>